<dbReference type="HOGENOM" id="CLU_009583_2_1_5"/>
<dbReference type="InterPro" id="IPR028098">
    <property type="entry name" value="Glyco_trans_4-like_N"/>
</dbReference>
<dbReference type="InterPro" id="IPR001296">
    <property type="entry name" value="Glyco_trans_1"/>
</dbReference>
<evidence type="ECO:0000259" key="2">
    <source>
        <dbReference type="Pfam" id="PF13579"/>
    </source>
</evidence>
<dbReference type="InterPro" id="IPR050194">
    <property type="entry name" value="Glycosyltransferase_grp1"/>
</dbReference>
<dbReference type="AlphaFoldDB" id="X5ME72"/>
<evidence type="ECO:0000313" key="4">
    <source>
        <dbReference type="Proteomes" id="UP000032160"/>
    </source>
</evidence>
<dbReference type="STRING" id="1458461.BN1012_Phect870"/>
<name>X5ME72_9HYPH</name>
<feature type="domain" description="Glycosyl transferase family 1" evidence="1">
    <location>
        <begin position="166"/>
        <end position="320"/>
    </location>
</feature>
<dbReference type="KEGG" id="pect:BN1012_Phect870"/>
<keyword evidence="3" id="KW-0328">Glycosyltransferase</keyword>
<feature type="domain" description="Glycosyltransferase subfamily 4-like N-terminal" evidence="2">
    <location>
        <begin position="20"/>
        <end position="151"/>
    </location>
</feature>
<protein>
    <submittedName>
        <fullName evidence="3">Glycosyl transferase|GT4</fullName>
        <ecNumber evidence="3">2.4.-.-</ecNumber>
    </submittedName>
</protein>
<dbReference type="Pfam" id="PF00534">
    <property type="entry name" value="Glycos_transf_1"/>
    <property type="match status" value="1"/>
</dbReference>
<keyword evidence="3" id="KW-0808">Transferase</keyword>
<dbReference type="Pfam" id="PF13579">
    <property type="entry name" value="Glyco_trans_4_4"/>
    <property type="match status" value="1"/>
</dbReference>
<dbReference type="OrthoDB" id="9790710at2"/>
<dbReference type="GO" id="GO:0016758">
    <property type="term" value="F:hexosyltransferase activity"/>
    <property type="evidence" value="ECO:0007669"/>
    <property type="project" value="TreeGrafter"/>
</dbReference>
<keyword evidence="4" id="KW-1185">Reference proteome</keyword>
<dbReference type="SUPFAM" id="SSF53756">
    <property type="entry name" value="UDP-Glycosyltransferase/glycogen phosphorylase"/>
    <property type="match status" value="1"/>
</dbReference>
<dbReference type="PANTHER" id="PTHR45947:SF3">
    <property type="entry name" value="SULFOQUINOVOSYL TRANSFERASE SQD2"/>
    <property type="match status" value="1"/>
</dbReference>
<organism evidence="3 4">
    <name type="scientific">Candidatus Phaeomarinibacter ectocarpi</name>
    <dbReference type="NCBI Taxonomy" id="1458461"/>
    <lineage>
        <taxon>Bacteria</taxon>
        <taxon>Pseudomonadati</taxon>
        <taxon>Pseudomonadota</taxon>
        <taxon>Alphaproteobacteria</taxon>
        <taxon>Hyphomicrobiales</taxon>
        <taxon>Parvibaculaceae</taxon>
        <taxon>Candidatus Phaeomarinibacter</taxon>
    </lineage>
</organism>
<evidence type="ECO:0000259" key="1">
    <source>
        <dbReference type="Pfam" id="PF00534"/>
    </source>
</evidence>
<dbReference type="PANTHER" id="PTHR45947">
    <property type="entry name" value="SULFOQUINOVOSYL TRANSFERASE SQD2"/>
    <property type="match status" value="1"/>
</dbReference>
<dbReference type="EC" id="2.4.-.-" evidence="3"/>
<proteinExistence type="predicted"/>
<accession>X5ME72</accession>
<evidence type="ECO:0000313" key="3">
    <source>
        <dbReference type="EMBL" id="CDO59084.1"/>
    </source>
</evidence>
<dbReference type="Gene3D" id="3.40.50.2000">
    <property type="entry name" value="Glycogen Phosphorylase B"/>
    <property type="match status" value="2"/>
</dbReference>
<reference evidence="3 4" key="1">
    <citation type="journal article" date="2014" name="Front. Genet.">
        <title>Genome and metabolic network of "Candidatus Phaeomarinobacter ectocarpi" Ec32, a new candidate genus of Alphaproteobacteria frequently associated with brown algae.</title>
        <authorList>
            <person name="Dittami S.M."/>
            <person name="Barbeyron T."/>
            <person name="Boyen C."/>
            <person name="Cambefort J."/>
            <person name="Collet G."/>
            <person name="Delage L."/>
            <person name="Gobet A."/>
            <person name="Groisillier A."/>
            <person name="Leblanc C."/>
            <person name="Michel G."/>
            <person name="Scornet D."/>
            <person name="Siegel A."/>
            <person name="Tapia J.E."/>
            <person name="Tonon T."/>
        </authorList>
    </citation>
    <scope>NUCLEOTIDE SEQUENCE [LARGE SCALE GENOMIC DNA]</scope>
    <source>
        <strain evidence="3 4">Ec32</strain>
    </source>
</reference>
<gene>
    <name evidence="3" type="ORF">BN1012_Phect870</name>
</gene>
<dbReference type="EMBL" id="HG966617">
    <property type="protein sequence ID" value="CDO59084.1"/>
    <property type="molecule type" value="Genomic_DNA"/>
</dbReference>
<dbReference type="Proteomes" id="UP000032160">
    <property type="component" value="Chromosome I"/>
</dbReference>
<sequence>MEVYTTNVDGAGISDVPVSTPVEMGGVSVTYFPAVTLGQRFYYSRLMGTALRAHIKKFDVVHTHAQFVWPSYEAGRVARLHDVPLVHAPRGMIDRTLVQQKSGFLKRAWIYGLDRANLEGAAALHVTSEIEKAEIEAFGLAIHRYVIIPNGVDDIEGPVQHAAQGGSGNAPVILFLGRISWKKGIDRLIEALTYVPAAELVIAGNDEEGYRGVLDGIVARLGLADRVRFVGEVSGSEKRALFASASVFALPSQSENFGVAVIEAMQAGCPVVVTPEVGLADMVARTHSGIVCAGGPEVLGAGIAGVLTDREELARMSANAVAAVRRDYLWPRIADQMLRTYAELSAGAQ</sequence>